<proteinExistence type="predicted"/>
<evidence type="ECO:0000313" key="2">
    <source>
        <dbReference type="EMBL" id="JAT10064.1"/>
    </source>
</evidence>
<reference evidence="2" key="1">
    <citation type="submission" date="2015-11" db="EMBL/GenBank/DDBJ databases">
        <title>De novo transcriptome assembly of four potential Pierce s Disease insect vectors from Arizona vineyards.</title>
        <authorList>
            <person name="Tassone E.E."/>
        </authorList>
    </citation>
    <scope>NUCLEOTIDE SEQUENCE</scope>
</reference>
<feature type="region of interest" description="Disordered" evidence="1">
    <location>
        <begin position="215"/>
        <end position="239"/>
    </location>
</feature>
<feature type="region of interest" description="Disordered" evidence="1">
    <location>
        <begin position="1"/>
        <end position="21"/>
    </location>
</feature>
<organism evidence="2">
    <name type="scientific">Graphocephala atropunctata</name>
    <dbReference type="NCBI Taxonomy" id="36148"/>
    <lineage>
        <taxon>Eukaryota</taxon>
        <taxon>Metazoa</taxon>
        <taxon>Ecdysozoa</taxon>
        <taxon>Arthropoda</taxon>
        <taxon>Hexapoda</taxon>
        <taxon>Insecta</taxon>
        <taxon>Pterygota</taxon>
        <taxon>Neoptera</taxon>
        <taxon>Paraneoptera</taxon>
        <taxon>Hemiptera</taxon>
        <taxon>Auchenorrhyncha</taxon>
        <taxon>Membracoidea</taxon>
        <taxon>Cicadellidae</taxon>
        <taxon>Cicadellinae</taxon>
        <taxon>Cicadellini</taxon>
        <taxon>Graphocephala</taxon>
    </lineage>
</organism>
<feature type="region of interest" description="Disordered" evidence="1">
    <location>
        <begin position="478"/>
        <end position="500"/>
    </location>
</feature>
<name>A0A1B6KFV0_9HEMI</name>
<feature type="non-terminal residue" evidence="2">
    <location>
        <position position="1"/>
    </location>
</feature>
<protein>
    <submittedName>
        <fullName evidence="2">Uncharacterized protein</fullName>
    </submittedName>
</protein>
<evidence type="ECO:0000256" key="1">
    <source>
        <dbReference type="SAM" id="MobiDB-lite"/>
    </source>
</evidence>
<dbReference type="AlphaFoldDB" id="A0A1B6KFV0"/>
<feature type="region of interest" description="Disordered" evidence="1">
    <location>
        <begin position="67"/>
        <end position="92"/>
    </location>
</feature>
<gene>
    <name evidence="2" type="ORF">g.33496</name>
</gene>
<feature type="compositionally biased region" description="Polar residues" evidence="1">
    <location>
        <begin position="488"/>
        <end position="500"/>
    </location>
</feature>
<sequence length="524" mass="58754">NQENNLSYEVSEPEECTSGESTKIKEYSIDVEQSKLHKVNTDVSTMSKEFENVEITSVKNNCLDTQSTDLEEAAKSDRNTADFPPKTENDLLFSQNQSTDSHQENNKMSANKRKFTEQTQPDVSFHPTKLIKALSNKCVSRHHNQGMKFATVKEKVDNDECVVSYPSTSSSDNTEWVNVKNMNNINDSIKHKMLQEIKFLGDALEISNSLSDLFGENRTSSSDSSEEQNEVEGNSSSITLEDWQRLLGREAETSEDILDAEEKDLTLKENNAVEDHNKDLETLNMNPTCSVGGGDNHEVIKVSHEKQLLRNTKTNDGMFYSLPDITAECADPSGGYQSLSSPDIVNILNVEEADMNVIKRLRQCLTEDTGCKLQFSEAQTTLQASADQAKDLEVSVELESNHCMEKNQGMEEGDLKKMDQSEISDANKQFSEAEGNECVEIEFDSTPPNGRLDSFNDDTKGVVEQQIQNSTKFIEELTHTKDEEDLGSGSNPHESEEFQINNEVIRFVNRSLELQIASEQSKDS</sequence>
<dbReference type="EMBL" id="GEBQ01029913">
    <property type="protein sequence ID" value="JAT10064.1"/>
    <property type="molecule type" value="Transcribed_RNA"/>
</dbReference>
<feature type="compositionally biased region" description="Basic and acidic residues" evidence="1">
    <location>
        <begin position="72"/>
        <end position="89"/>
    </location>
</feature>
<accession>A0A1B6KFV0</accession>